<keyword evidence="6" id="KW-1185">Reference proteome</keyword>
<dbReference type="Proteomes" id="UP000634476">
    <property type="component" value="Unassembled WGS sequence"/>
</dbReference>
<evidence type="ECO:0000256" key="3">
    <source>
        <dbReference type="ARBA" id="ARBA00022801"/>
    </source>
</evidence>
<gene>
    <name evidence="5" type="ORF">Pta02_71620</name>
</gene>
<dbReference type="GO" id="GO:0046872">
    <property type="term" value="F:metal ion binding"/>
    <property type="evidence" value="ECO:0007669"/>
    <property type="project" value="UniProtKB-KW"/>
</dbReference>
<accession>A0A8J3WWM9</accession>
<dbReference type="RefSeq" id="WP_203879386.1">
    <property type="nucleotide sequence ID" value="NZ_BOOK01000063.1"/>
</dbReference>
<keyword evidence="1" id="KW-0645">Protease</keyword>
<dbReference type="Gene3D" id="3.30.70.360">
    <property type="match status" value="1"/>
</dbReference>
<evidence type="ECO:0000256" key="2">
    <source>
        <dbReference type="ARBA" id="ARBA00022723"/>
    </source>
</evidence>
<proteinExistence type="predicted"/>
<organism evidence="5 6">
    <name type="scientific">Planobispora takensis</name>
    <dbReference type="NCBI Taxonomy" id="1367882"/>
    <lineage>
        <taxon>Bacteria</taxon>
        <taxon>Bacillati</taxon>
        <taxon>Actinomycetota</taxon>
        <taxon>Actinomycetes</taxon>
        <taxon>Streptosporangiales</taxon>
        <taxon>Streptosporangiaceae</taxon>
        <taxon>Planobispora</taxon>
    </lineage>
</organism>
<protein>
    <submittedName>
        <fullName evidence="5">Peptidase</fullName>
    </submittedName>
</protein>
<evidence type="ECO:0000256" key="1">
    <source>
        <dbReference type="ARBA" id="ARBA00022670"/>
    </source>
</evidence>
<evidence type="ECO:0000259" key="4">
    <source>
        <dbReference type="Pfam" id="PF07687"/>
    </source>
</evidence>
<name>A0A8J3WWM9_9ACTN</name>
<dbReference type="Pfam" id="PF01546">
    <property type="entry name" value="Peptidase_M20"/>
    <property type="match status" value="1"/>
</dbReference>
<dbReference type="GO" id="GO:0008233">
    <property type="term" value="F:peptidase activity"/>
    <property type="evidence" value="ECO:0007669"/>
    <property type="project" value="UniProtKB-KW"/>
</dbReference>
<dbReference type="Pfam" id="PF07687">
    <property type="entry name" value="M20_dimer"/>
    <property type="match status" value="1"/>
</dbReference>
<keyword evidence="3" id="KW-0378">Hydrolase</keyword>
<evidence type="ECO:0000313" key="6">
    <source>
        <dbReference type="Proteomes" id="UP000634476"/>
    </source>
</evidence>
<dbReference type="Gene3D" id="3.40.630.10">
    <property type="entry name" value="Zn peptidases"/>
    <property type="match status" value="1"/>
</dbReference>
<dbReference type="PANTHER" id="PTHR43270:SF12">
    <property type="entry name" value="SUCCINYL-DIAMINOPIMELATE DESUCCINYLASE"/>
    <property type="match status" value="1"/>
</dbReference>
<dbReference type="SUPFAM" id="SSF53187">
    <property type="entry name" value="Zn-dependent exopeptidases"/>
    <property type="match status" value="1"/>
</dbReference>
<dbReference type="EMBL" id="BOOK01000063">
    <property type="protein sequence ID" value="GII05154.1"/>
    <property type="molecule type" value="Genomic_DNA"/>
</dbReference>
<evidence type="ECO:0000313" key="5">
    <source>
        <dbReference type="EMBL" id="GII05154.1"/>
    </source>
</evidence>
<comment type="caution">
    <text evidence="5">The sequence shown here is derived from an EMBL/GenBank/DDBJ whole genome shotgun (WGS) entry which is preliminary data.</text>
</comment>
<sequence>MTADGGDGAVRRFLDGHRQEFLRELGDWVRIASVSSEPGHGMDMLRSANWLTGRLREIGFPSVELWQTEDGAPAVYAAWCAAPGAPTVLIYSHHDVRAVRADVWGESLPFEPQVRDGMMYGRGASDAKGQVLAHLWGLRAHLATSGLGAPPVNLKLLVEGEEEIGSPHLAALLDDHRDELGADLIMLSDTLLWSLEAPALCTGLRGMLSARLEVFGPYRDVHSGAVSGVAPNPCAELCKLLAQLYDERGRVTLPGFYDRVVELSPQERDAINALPYSDADWLERTETRTVGGEDGYSVLERVWTRPAVDILAFVGGDPDGPSRGAIPSVASVDVNLRLVPEQKAAEAAEQLKTWVAERIGDKVAYALSISLDAAQEPYRTPPDHPALDALGRAMERGFGAPVAGWMRNGGSGPASLLSGALGAPVIFFGTGLPQDRWHDSDERADIDALLKGSATMAFLWPELAETLTGGQAGPSRAQAVHKTPSP</sequence>
<reference evidence="5" key="1">
    <citation type="submission" date="2021-01" db="EMBL/GenBank/DDBJ databases">
        <title>Whole genome shotgun sequence of Planobispora takensis NBRC 109077.</title>
        <authorList>
            <person name="Komaki H."/>
            <person name="Tamura T."/>
        </authorList>
    </citation>
    <scope>NUCLEOTIDE SEQUENCE</scope>
    <source>
        <strain evidence="5">NBRC 109077</strain>
    </source>
</reference>
<dbReference type="GO" id="GO:0006508">
    <property type="term" value="P:proteolysis"/>
    <property type="evidence" value="ECO:0007669"/>
    <property type="project" value="UniProtKB-KW"/>
</dbReference>
<dbReference type="PANTHER" id="PTHR43270">
    <property type="entry name" value="BETA-ALA-HIS DIPEPTIDASE"/>
    <property type="match status" value="1"/>
</dbReference>
<dbReference type="AlphaFoldDB" id="A0A8J3WWM9"/>
<dbReference type="InterPro" id="IPR051458">
    <property type="entry name" value="Cyt/Met_Dipeptidase"/>
</dbReference>
<dbReference type="InterPro" id="IPR002933">
    <property type="entry name" value="Peptidase_M20"/>
</dbReference>
<dbReference type="InterPro" id="IPR011650">
    <property type="entry name" value="Peptidase_M20_dimer"/>
</dbReference>
<feature type="domain" description="Peptidase M20 dimerisation" evidence="4">
    <location>
        <begin position="202"/>
        <end position="358"/>
    </location>
</feature>
<keyword evidence="2" id="KW-0479">Metal-binding</keyword>